<dbReference type="InterPro" id="IPR036165">
    <property type="entry name" value="YefM-like_sf"/>
</dbReference>
<dbReference type="Gene3D" id="3.40.1620.10">
    <property type="entry name" value="YefM-like domain"/>
    <property type="match status" value="1"/>
</dbReference>
<evidence type="ECO:0000256" key="1">
    <source>
        <dbReference type="ARBA" id="ARBA00009981"/>
    </source>
</evidence>
<dbReference type="NCBIfam" id="TIGR01552">
    <property type="entry name" value="phd_fam"/>
    <property type="match status" value="1"/>
</dbReference>
<accession>A0A7K0CLL4</accession>
<dbReference type="InterPro" id="IPR006442">
    <property type="entry name" value="Antitoxin_Phd/YefM"/>
</dbReference>
<dbReference type="EMBL" id="WEGJ01000020">
    <property type="protein sequence ID" value="MQY14375.1"/>
    <property type="molecule type" value="Genomic_DNA"/>
</dbReference>
<sequence>MSDTSDTYGIKDAKAILGPLVRRCAVSRERILITDHGQPVAVLMNPAELADLEDELALTKYQLAKANGTLTTDSHEDVIAAVYAGDAAENRGAA</sequence>
<name>A0A7K0CLL4_9ACTN</name>
<dbReference type="AlphaFoldDB" id="A0A7K0CLL4"/>
<reference evidence="3 4" key="1">
    <citation type="submission" date="2019-10" db="EMBL/GenBank/DDBJ databases">
        <title>Streptomyces smaragdinus sp. nov. and Streptomyces fabii sp. nov., isolated from the gut of fungus growing-termite Macrotermes natalensis.</title>
        <authorList>
            <person name="Schwitalla J."/>
            <person name="Benndorf R."/>
            <person name="Martin K."/>
            <person name="De Beer W."/>
            <person name="Kaster A.-K."/>
            <person name="Vollmers J."/>
            <person name="Poulsen M."/>
            <person name="Beemelmanns C."/>
        </authorList>
    </citation>
    <scope>NUCLEOTIDE SEQUENCE [LARGE SCALE GENOMIC DNA]</scope>
    <source>
        <strain evidence="3 4">RB5</strain>
    </source>
</reference>
<protein>
    <recommendedName>
        <fullName evidence="2">Antitoxin</fullName>
    </recommendedName>
</protein>
<dbReference type="Pfam" id="PF02604">
    <property type="entry name" value="PhdYeFM_antitox"/>
    <property type="match status" value="1"/>
</dbReference>
<comment type="caution">
    <text evidence="3">The sequence shown here is derived from an EMBL/GenBank/DDBJ whole genome shotgun (WGS) entry which is preliminary data.</text>
</comment>
<dbReference type="SUPFAM" id="SSF143120">
    <property type="entry name" value="YefM-like"/>
    <property type="match status" value="1"/>
</dbReference>
<gene>
    <name evidence="3" type="ORF">SRB5_45410</name>
</gene>
<comment type="similarity">
    <text evidence="1 2">Belongs to the phD/YefM antitoxin family.</text>
</comment>
<dbReference type="OrthoDB" id="488160at2"/>
<evidence type="ECO:0000256" key="2">
    <source>
        <dbReference type="RuleBase" id="RU362080"/>
    </source>
</evidence>
<keyword evidence="4" id="KW-1185">Reference proteome</keyword>
<organism evidence="3 4">
    <name type="scientific">Streptomyces smaragdinus</name>
    <dbReference type="NCBI Taxonomy" id="2585196"/>
    <lineage>
        <taxon>Bacteria</taxon>
        <taxon>Bacillati</taxon>
        <taxon>Actinomycetota</taxon>
        <taxon>Actinomycetes</taxon>
        <taxon>Kitasatosporales</taxon>
        <taxon>Streptomycetaceae</taxon>
        <taxon>Streptomyces</taxon>
    </lineage>
</organism>
<evidence type="ECO:0000313" key="3">
    <source>
        <dbReference type="EMBL" id="MQY14375.1"/>
    </source>
</evidence>
<dbReference type="Proteomes" id="UP000466345">
    <property type="component" value="Unassembled WGS sequence"/>
</dbReference>
<dbReference type="RefSeq" id="WP_153454984.1">
    <property type="nucleotide sequence ID" value="NZ_WEGJ01000020.1"/>
</dbReference>
<comment type="function">
    <text evidence="2">Antitoxin component of a type II toxin-antitoxin (TA) system.</text>
</comment>
<evidence type="ECO:0000313" key="4">
    <source>
        <dbReference type="Proteomes" id="UP000466345"/>
    </source>
</evidence>
<proteinExistence type="inferred from homology"/>